<protein>
    <submittedName>
        <fullName evidence="1">Uncharacterized protein</fullName>
    </submittedName>
</protein>
<name>A0A1I3USU5_9BURK</name>
<dbReference type="EMBL" id="FOQU01000012">
    <property type="protein sequence ID" value="SFJ84891.1"/>
    <property type="molecule type" value="Genomic_DNA"/>
</dbReference>
<dbReference type="Proteomes" id="UP000199548">
    <property type="component" value="Unassembled WGS sequence"/>
</dbReference>
<keyword evidence="2" id="KW-1185">Reference proteome</keyword>
<organism evidence="1 2">
    <name type="scientific">Paraburkholderia megapolitana</name>
    <dbReference type="NCBI Taxonomy" id="420953"/>
    <lineage>
        <taxon>Bacteria</taxon>
        <taxon>Pseudomonadati</taxon>
        <taxon>Pseudomonadota</taxon>
        <taxon>Betaproteobacteria</taxon>
        <taxon>Burkholderiales</taxon>
        <taxon>Burkholderiaceae</taxon>
        <taxon>Paraburkholderia</taxon>
    </lineage>
</organism>
<evidence type="ECO:0000313" key="2">
    <source>
        <dbReference type="Proteomes" id="UP000199548"/>
    </source>
</evidence>
<dbReference type="RefSeq" id="WP_091019227.1">
    <property type="nucleotide sequence ID" value="NZ_CP041745.1"/>
</dbReference>
<evidence type="ECO:0000313" key="1">
    <source>
        <dbReference type="EMBL" id="SFJ84891.1"/>
    </source>
</evidence>
<reference evidence="1 2" key="1">
    <citation type="submission" date="2016-10" db="EMBL/GenBank/DDBJ databases">
        <authorList>
            <person name="de Groot N.N."/>
        </authorList>
    </citation>
    <scope>NUCLEOTIDE SEQUENCE [LARGE SCALE GENOMIC DNA]</scope>
    <source>
        <strain evidence="1 2">LMG 23650</strain>
    </source>
</reference>
<dbReference type="AlphaFoldDB" id="A0A1I3USU5"/>
<accession>A0A1I3USU5</accession>
<gene>
    <name evidence="1" type="ORF">SAMN05192543_11219</name>
</gene>
<proteinExistence type="predicted"/>
<dbReference type="OrthoDB" id="7062823at2"/>
<sequence length="82" mass="9507">MSREENDSDDDGLPPPPEGFSTWLDYAVFNMDTRSVWHEFLFSADPDLKNFNRDEIQRAAEQELRMLRARAGVPDTYPGERS</sequence>